<protein>
    <submittedName>
        <fullName evidence="1">Mob1/phocein family protein</fullName>
    </submittedName>
</protein>
<organism evidence="1 2">
    <name type="scientific">Trichomonas vaginalis (strain ATCC PRA-98 / G3)</name>
    <dbReference type="NCBI Taxonomy" id="412133"/>
    <lineage>
        <taxon>Eukaryota</taxon>
        <taxon>Metamonada</taxon>
        <taxon>Parabasalia</taxon>
        <taxon>Trichomonadida</taxon>
        <taxon>Trichomonadidae</taxon>
        <taxon>Trichomonas</taxon>
    </lineage>
</organism>
<dbReference type="Pfam" id="PF03637">
    <property type="entry name" value="Mob1_phocein"/>
    <property type="match status" value="1"/>
</dbReference>
<reference evidence="1" key="2">
    <citation type="journal article" date="2007" name="Science">
        <title>Draft genome sequence of the sexually transmitted pathogen Trichomonas vaginalis.</title>
        <authorList>
            <person name="Carlton J.M."/>
            <person name="Hirt R.P."/>
            <person name="Silva J.C."/>
            <person name="Delcher A.L."/>
            <person name="Schatz M."/>
            <person name="Zhao Q."/>
            <person name="Wortman J.R."/>
            <person name="Bidwell S.L."/>
            <person name="Alsmark U.C.M."/>
            <person name="Besteiro S."/>
            <person name="Sicheritz-Ponten T."/>
            <person name="Noel C.J."/>
            <person name="Dacks J.B."/>
            <person name="Foster P.G."/>
            <person name="Simillion C."/>
            <person name="Van de Peer Y."/>
            <person name="Miranda-Saavedra D."/>
            <person name="Barton G.J."/>
            <person name="Westrop G.D."/>
            <person name="Mueller S."/>
            <person name="Dessi D."/>
            <person name="Fiori P.L."/>
            <person name="Ren Q."/>
            <person name="Paulsen I."/>
            <person name="Zhang H."/>
            <person name="Bastida-Corcuera F.D."/>
            <person name="Simoes-Barbosa A."/>
            <person name="Brown M.T."/>
            <person name="Hayes R.D."/>
            <person name="Mukherjee M."/>
            <person name="Okumura C.Y."/>
            <person name="Schneider R."/>
            <person name="Smith A.J."/>
            <person name="Vanacova S."/>
            <person name="Villalvazo M."/>
            <person name="Haas B.J."/>
            <person name="Pertea M."/>
            <person name="Feldblyum T.V."/>
            <person name="Utterback T.R."/>
            <person name="Shu C.L."/>
            <person name="Osoegawa K."/>
            <person name="de Jong P.J."/>
            <person name="Hrdy I."/>
            <person name="Horvathova L."/>
            <person name="Zubacova Z."/>
            <person name="Dolezal P."/>
            <person name="Malik S.B."/>
            <person name="Logsdon J.M. Jr."/>
            <person name="Henze K."/>
            <person name="Gupta A."/>
            <person name="Wang C.C."/>
            <person name="Dunne R.L."/>
            <person name="Upcroft J.A."/>
            <person name="Upcroft P."/>
            <person name="White O."/>
            <person name="Salzberg S.L."/>
            <person name="Tang P."/>
            <person name="Chiu C.-H."/>
            <person name="Lee Y.-S."/>
            <person name="Embley T.M."/>
            <person name="Coombs G.H."/>
            <person name="Mottram J.C."/>
            <person name="Tachezy J."/>
            <person name="Fraser-Liggett C.M."/>
            <person name="Johnson P.J."/>
        </authorList>
    </citation>
    <scope>NUCLEOTIDE SEQUENCE [LARGE SCALE GENOMIC DNA]</scope>
    <source>
        <strain evidence="1">G3</strain>
    </source>
</reference>
<dbReference type="eggNOG" id="KOG0440">
    <property type="taxonomic scope" value="Eukaryota"/>
</dbReference>
<dbReference type="InterPro" id="IPR036703">
    <property type="entry name" value="MOB_kinase_act_sf"/>
</dbReference>
<dbReference type="InParanoid" id="A2EWW3"/>
<dbReference type="OrthoDB" id="8170117at2759"/>
<dbReference type="GO" id="GO:0007165">
    <property type="term" value="P:signal transduction"/>
    <property type="evidence" value="ECO:0000318"/>
    <property type="project" value="GO_Central"/>
</dbReference>
<evidence type="ECO:0000313" key="1">
    <source>
        <dbReference type="EMBL" id="EAY02878.1"/>
    </source>
</evidence>
<dbReference type="EMBL" id="DS113522">
    <property type="protein sequence ID" value="EAY02878.1"/>
    <property type="molecule type" value="Genomic_DNA"/>
</dbReference>
<name>A2EWW3_TRIV3</name>
<proteinExistence type="predicted"/>
<dbReference type="AlphaFoldDB" id="A2EWW3"/>
<dbReference type="VEuPathDB" id="TrichDB:TVAG_174200"/>
<dbReference type="GO" id="GO:0030295">
    <property type="term" value="F:protein kinase activator activity"/>
    <property type="evidence" value="ECO:0000318"/>
    <property type="project" value="GO_Central"/>
</dbReference>
<dbReference type="Gene3D" id="1.20.140.30">
    <property type="entry name" value="MOB kinase activator"/>
    <property type="match status" value="1"/>
</dbReference>
<gene>
    <name evidence="1" type="ORF">TVAG_174200</name>
</gene>
<dbReference type="SUPFAM" id="SSF101152">
    <property type="entry name" value="Mob1/phocein"/>
    <property type="match status" value="1"/>
</dbReference>
<reference evidence="1" key="1">
    <citation type="submission" date="2006-10" db="EMBL/GenBank/DDBJ databases">
        <authorList>
            <person name="Amadeo P."/>
            <person name="Zhao Q."/>
            <person name="Wortman J."/>
            <person name="Fraser-Liggett C."/>
            <person name="Carlton J."/>
        </authorList>
    </citation>
    <scope>NUCLEOTIDE SEQUENCE</scope>
    <source>
        <strain evidence="1">G3</strain>
    </source>
</reference>
<dbReference type="Proteomes" id="UP000001542">
    <property type="component" value="Unassembled WGS sequence"/>
</dbReference>
<accession>A2EWW3</accession>
<evidence type="ECO:0000313" key="2">
    <source>
        <dbReference type="Proteomes" id="UP000001542"/>
    </source>
</evidence>
<dbReference type="RefSeq" id="XP_001315101.1">
    <property type="nucleotide sequence ID" value="XM_001315066.1"/>
</dbReference>
<dbReference type="GO" id="GO:0005737">
    <property type="term" value="C:cytoplasm"/>
    <property type="evidence" value="ECO:0000318"/>
    <property type="project" value="GO_Central"/>
</dbReference>
<keyword evidence="2" id="KW-1185">Reference proteome</keyword>
<sequence length="223" mass="25722">MPPKKKKSTKKAGTIGETILVSRDMTILTKKYDRLKKVTGVRLIDDYEPLLKPPEGMSLNDFLVVSAIDYLERVDKLYQVCSLFCTSETCPMFNAGPRYHYFWEDESTTDPVQLSPSEYLLKLITWSKRKLGDTKVFPKTDNAELGDEAQVVLQTIYRRTTRFLNHLYVCHFSSIKDNNIEPVINTLLVHYVLLALRYQMMDVTSIEMLKPVFDAMKIQIPGI</sequence>
<dbReference type="STRING" id="5722.A2EWW3"/>
<dbReference type="KEGG" id="tva:4760718"/>
<dbReference type="GO" id="GO:0005634">
    <property type="term" value="C:nucleus"/>
    <property type="evidence" value="ECO:0000318"/>
    <property type="project" value="GO_Central"/>
</dbReference>
<dbReference type="SMART" id="SM01388">
    <property type="entry name" value="Mob1_phocein"/>
    <property type="match status" value="1"/>
</dbReference>
<dbReference type="SMR" id="A2EWW3"/>
<dbReference type="PANTHER" id="PTHR22599">
    <property type="entry name" value="MPS ONE BINDER KINASE ACTIVATOR-LIKE MOB"/>
    <property type="match status" value="1"/>
</dbReference>
<dbReference type="InterPro" id="IPR005301">
    <property type="entry name" value="MOB_kinase_act_fam"/>
</dbReference>
<dbReference type="VEuPathDB" id="TrichDB:TVAGG3_0813670"/>